<accession>A0A9W9AWM4</accession>
<gene>
    <name evidence="1" type="ORF">J3R30DRAFT_90795</name>
</gene>
<proteinExistence type="predicted"/>
<dbReference type="OrthoDB" id="2788229at2759"/>
<comment type="caution">
    <text evidence="1">The sequence shown here is derived from an EMBL/GenBank/DDBJ whole genome shotgun (WGS) entry which is preliminary data.</text>
</comment>
<dbReference type="Proteomes" id="UP001150266">
    <property type="component" value="Unassembled WGS sequence"/>
</dbReference>
<evidence type="ECO:0008006" key="3">
    <source>
        <dbReference type="Google" id="ProtNLM"/>
    </source>
</evidence>
<dbReference type="EMBL" id="JAOTPV010000001">
    <property type="protein sequence ID" value="KAJ4490491.1"/>
    <property type="molecule type" value="Genomic_DNA"/>
</dbReference>
<name>A0A9W9AWM4_9AGAR</name>
<keyword evidence="2" id="KW-1185">Reference proteome</keyword>
<protein>
    <recommendedName>
        <fullName evidence="3">F-box domain-containing protein</fullName>
    </recommendedName>
</protein>
<dbReference type="AlphaFoldDB" id="A0A9W9AWM4"/>
<reference evidence="1" key="1">
    <citation type="submission" date="2022-08" db="EMBL/GenBank/DDBJ databases">
        <title>A Global Phylogenomic Analysis of the Shiitake Genus Lentinula.</title>
        <authorList>
            <consortium name="DOE Joint Genome Institute"/>
            <person name="Sierra-Patev S."/>
            <person name="Min B."/>
            <person name="Naranjo-Ortiz M."/>
            <person name="Looney B."/>
            <person name="Konkel Z."/>
            <person name="Slot J.C."/>
            <person name="Sakamoto Y."/>
            <person name="Steenwyk J.L."/>
            <person name="Rokas A."/>
            <person name="Carro J."/>
            <person name="Camarero S."/>
            <person name="Ferreira P."/>
            <person name="Molpeceres G."/>
            <person name="Ruiz-Duenas F.J."/>
            <person name="Serrano A."/>
            <person name="Henrissat B."/>
            <person name="Drula E."/>
            <person name="Hughes K.W."/>
            <person name="Mata J.L."/>
            <person name="Ishikawa N.K."/>
            <person name="Vargas-Isla R."/>
            <person name="Ushijima S."/>
            <person name="Smith C.A."/>
            <person name="Ahrendt S."/>
            <person name="Andreopoulos W."/>
            <person name="He G."/>
            <person name="Labutti K."/>
            <person name="Lipzen A."/>
            <person name="Ng V."/>
            <person name="Riley R."/>
            <person name="Sandor L."/>
            <person name="Barry K."/>
            <person name="Martinez A.T."/>
            <person name="Xiao Y."/>
            <person name="Gibbons J.G."/>
            <person name="Terashima K."/>
            <person name="Grigoriev I.V."/>
            <person name="Hibbett D.S."/>
        </authorList>
    </citation>
    <scope>NUCLEOTIDE SEQUENCE</scope>
    <source>
        <strain evidence="1">JLM2183</strain>
    </source>
</reference>
<evidence type="ECO:0000313" key="1">
    <source>
        <dbReference type="EMBL" id="KAJ4490491.1"/>
    </source>
</evidence>
<sequence length="435" mass="49653">MSSINELPAELVEYIIDFALHSGGESMADALNFALVSRKWNPRCRHYLELSLDESRVRFQKLRTFTELCQHPLSTFKFVGALLISNVGNTRIGLKRSPLDHTAANALFSRRFHTKRRELILESAFGQVNKLTIDRVGWWTLNDMARKSLHNGFRFVTDLDLRNVSFTDLRLFHELICSFPLLERMVLILQQPFPTRAEMGQLAKNPSLQLPNNLRSIDITTLDVATLGALSILNPCPSLRQFRWRSNAFYQLEKECYIVGKFLESAGSSLVELSLVFNVDVLSNDIRIRKPTSEVAIVQHFKHFHDCVDLAKNPSLQRLTLDIRPDPYLVLFLKHALCSEYALSVESLSIPFLENVIFSLNTRILPKEELTEIDLDTALQHPALVNVQRLEFGVQGFFPRQQVTDRIAQVLKGLMERQILLVPNKDDCAIGLDSP</sequence>
<organism evidence="1 2">
    <name type="scientific">Lentinula aciculospora</name>
    <dbReference type="NCBI Taxonomy" id="153920"/>
    <lineage>
        <taxon>Eukaryota</taxon>
        <taxon>Fungi</taxon>
        <taxon>Dikarya</taxon>
        <taxon>Basidiomycota</taxon>
        <taxon>Agaricomycotina</taxon>
        <taxon>Agaricomycetes</taxon>
        <taxon>Agaricomycetidae</taxon>
        <taxon>Agaricales</taxon>
        <taxon>Marasmiineae</taxon>
        <taxon>Omphalotaceae</taxon>
        <taxon>Lentinula</taxon>
    </lineage>
</organism>
<evidence type="ECO:0000313" key="2">
    <source>
        <dbReference type="Proteomes" id="UP001150266"/>
    </source>
</evidence>